<evidence type="ECO:0000313" key="3">
    <source>
        <dbReference type="EMBL" id="SFW29717.1"/>
    </source>
</evidence>
<dbReference type="Proteomes" id="UP000183461">
    <property type="component" value="Unassembled WGS sequence"/>
</dbReference>
<dbReference type="PANTHER" id="PTHR31157:SF1">
    <property type="entry name" value="SCP DOMAIN-CONTAINING PROTEIN"/>
    <property type="match status" value="1"/>
</dbReference>
<gene>
    <name evidence="3" type="ORF">SAMN02910280_1654</name>
</gene>
<dbReference type="InterPro" id="IPR018247">
    <property type="entry name" value="EF_Hand_1_Ca_BS"/>
</dbReference>
<dbReference type="Gene3D" id="3.40.33.10">
    <property type="entry name" value="CAP"/>
    <property type="match status" value="1"/>
</dbReference>
<dbReference type="EMBL" id="FPIP01000003">
    <property type="protein sequence ID" value="SFW29717.1"/>
    <property type="molecule type" value="Genomic_DNA"/>
</dbReference>
<dbReference type="PROSITE" id="PS51766">
    <property type="entry name" value="DOCKERIN"/>
    <property type="match status" value="1"/>
</dbReference>
<dbReference type="GO" id="GO:0000272">
    <property type="term" value="P:polysaccharide catabolic process"/>
    <property type="evidence" value="ECO:0007669"/>
    <property type="project" value="InterPro"/>
</dbReference>
<reference evidence="3 4" key="1">
    <citation type="submission" date="2016-11" db="EMBL/GenBank/DDBJ databases">
        <authorList>
            <person name="Jaros S."/>
            <person name="Januszkiewicz K."/>
            <person name="Wedrychowicz H."/>
        </authorList>
    </citation>
    <scope>NUCLEOTIDE SEQUENCE [LARGE SCALE GENOMIC DNA]</scope>
    <source>
        <strain evidence="3 4">YL228</strain>
    </source>
</reference>
<dbReference type="AlphaFoldDB" id="A0A1K1N394"/>
<dbReference type="SUPFAM" id="SSF55797">
    <property type="entry name" value="PR-1-like"/>
    <property type="match status" value="1"/>
</dbReference>
<sequence length="275" mass="31248">MSNVKKMWCELTALLLALVMVCCSLLSCPCRTHAAFIKKTSETDIKEISDKIIVLVNEERAKEGLKPLKAVPYLNDKARERAREAMTKFSHYRPRWDGKPDDMDNVFFTIIDENLIPWSRIGENLAGGYETAEETIEQWRGSPDHWKAIMDPNYTHIGVGGGYEKNSAYGYYWCQIFVEYDRDKYGPLDNEYIPERYKTVPVDTGDINGDGEINSFDLITLNRYLAGVTELNDLQIASADTLKDGTVTSADATILRRYILGKYKSLPVTMDMLGL</sequence>
<dbReference type="Pfam" id="PF00404">
    <property type="entry name" value="Dockerin_1"/>
    <property type="match status" value="1"/>
</dbReference>
<dbReference type="Pfam" id="PF00188">
    <property type="entry name" value="CAP"/>
    <property type="match status" value="1"/>
</dbReference>
<feature type="domain" description="Dockerin" evidence="2">
    <location>
        <begin position="200"/>
        <end position="268"/>
    </location>
</feature>
<dbReference type="PROSITE" id="PS00018">
    <property type="entry name" value="EF_HAND_1"/>
    <property type="match status" value="1"/>
</dbReference>
<dbReference type="GO" id="GO:0004553">
    <property type="term" value="F:hydrolase activity, hydrolyzing O-glycosyl compounds"/>
    <property type="evidence" value="ECO:0007669"/>
    <property type="project" value="InterPro"/>
</dbReference>
<dbReference type="InterPro" id="IPR014044">
    <property type="entry name" value="CAP_dom"/>
</dbReference>
<dbReference type="PROSITE" id="PS51257">
    <property type="entry name" value="PROKAR_LIPOPROTEIN"/>
    <property type="match status" value="1"/>
</dbReference>
<dbReference type="CDD" id="cd14256">
    <property type="entry name" value="Dockerin_I"/>
    <property type="match status" value="1"/>
</dbReference>
<evidence type="ECO:0000259" key="2">
    <source>
        <dbReference type="PROSITE" id="PS51766"/>
    </source>
</evidence>
<dbReference type="InterPro" id="IPR002105">
    <property type="entry name" value="Dockerin_1_rpt"/>
</dbReference>
<organism evidence="3 4">
    <name type="scientific">Ruminococcus flavefaciens</name>
    <dbReference type="NCBI Taxonomy" id="1265"/>
    <lineage>
        <taxon>Bacteria</taxon>
        <taxon>Bacillati</taxon>
        <taxon>Bacillota</taxon>
        <taxon>Clostridia</taxon>
        <taxon>Eubacteriales</taxon>
        <taxon>Oscillospiraceae</taxon>
        <taxon>Ruminococcus</taxon>
    </lineage>
</organism>
<dbReference type="Gene3D" id="1.10.1330.10">
    <property type="entry name" value="Dockerin domain"/>
    <property type="match status" value="1"/>
</dbReference>
<protein>
    <submittedName>
        <fullName evidence="3">Dockerin type I repeat-containing protein</fullName>
    </submittedName>
</protein>
<evidence type="ECO:0000313" key="4">
    <source>
        <dbReference type="Proteomes" id="UP000183461"/>
    </source>
</evidence>
<keyword evidence="1" id="KW-0732">Signal</keyword>
<dbReference type="InterPro" id="IPR035940">
    <property type="entry name" value="CAP_sf"/>
</dbReference>
<name>A0A1K1N394_RUMFL</name>
<accession>A0A1K1N394</accession>
<dbReference type="SUPFAM" id="SSF63446">
    <property type="entry name" value="Type I dockerin domain"/>
    <property type="match status" value="1"/>
</dbReference>
<dbReference type="InterPro" id="IPR016134">
    <property type="entry name" value="Dockerin_dom"/>
</dbReference>
<dbReference type="RefSeq" id="WP_072299960.1">
    <property type="nucleotide sequence ID" value="NZ_FPIP01000003.1"/>
</dbReference>
<dbReference type="InterPro" id="IPR036439">
    <property type="entry name" value="Dockerin_dom_sf"/>
</dbReference>
<proteinExistence type="predicted"/>
<dbReference type="CDD" id="cd05379">
    <property type="entry name" value="CAP_bacterial"/>
    <property type="match status" value="1"/>
</dbReference>
<feature type="chain" id="PRO_5012476106" evidence="1">
    <location>
        <begin position="35"/>
        <end position="275"/>
    </location>
</feature>
<dbReference type="PANTHER" id="PTHR31157">
    <property type="entry name" value="SCP DOMAIN-CONTAINING PROTEIN"/>
    <property type="match status" value="1"/>
</dbReference>
<evidence type="ECO:0000256" key="1">
    <source>
        <dbReference type="SAM" id="SignalP"/>
    </source>
</evidence>
<feature type="signal peptide" evidence="1">
    <location>
        <begin position="1"/>
        <end position="34"/>
    </location>
</feature>